<dbReference type="EMBL" id="GGEC01043455">
    <property type="protein sequence ID" value="MBX23939.1"/>
    <property type="molecule type" value="Transcribed_RNA"/>
</dbReference>
<organism evidence="1">
    <name type="scientific">Rhizophora mucronata</name>
    <name type="common">Asiatic mangrove</name>
    <dbReference type="NCBI Taxonomy" id="61149"/>
    <lineage>
        <taxon>Eukaryota</taxon>
        <taxon>Viridiplantae</taxon>
        <taxon>Streptophyta</taxon>
        <taxon>Embryophyta</taxon>
        <taxon>Tracheophyta</taxon>
        <taxon>Spermatophyta</taxon>
        <taxon>Magnoliopsida</taxon>
        <taxon>eudicotyledons</taxon>
        <taxon>Gunneridae</taxon>
        <taxon>Pentapetalae</taxon>
        <taxon>rosids</taxon>
        <taxon>fabids</taxon>
        <taxon>Malpighiales</taxon>
        <taxon>Rhizophoraceae</taxon>
        <taxon>Rhizophora</taxon>
    </lineage>
</organism>
<accession>A0A2P2M145</accession>
<proteinExistence type="predicted"/>
<protein>
    <submittedName>
        <fullName evidence="1">Uncharacterized protein</fullName>
    </submittedName>
</protein>
<evidence type="ECO:0000313" key="1">
    <source>
        <dbReference type="EMBL" id="MBX23939.1"/>
    </source>
</evidence>
<reference evidence="1" key="1">
    <citation type="submission" date="2018-02" db="EMBL/GenBank/DDBJ databases">
        <title>Rhizophora mucronata_Transcriptome.</title>
        <authorList>
            <person name="Meera S.P."/>
            <person name="Sreeshan A."/>
            <person name="Augustine A."/>
        </authorList>
    </citation>
    <scope>NUCLEOTIDE SEQUENCE</scope>
    <source>
        <tissue evidence="1">Leaf</tissue>
    </source>
</reference>
<sequence length="68" mass="7316">MFAPSSLIGIIAASSHKACKSLPEYPSVSLTSLSRSPLGKENAWPLSLCLKRSLLTSLFGRGTYILFT</sequence>
<dbReference type="AlphaFoldDB" id="A0A2P2M145"/>
<name>A0A2P2M145_RHIMU</name>